<dbReference type="AlphaFoldDB" id="A0A7X6JYM4"/>
<feature type="domain" description="HTH marR-type" evidence="1">
    <location>
        <begin position="38"/>
        <end position="94"/>
    </location>
</feature>
<evidence type="ECO:0000313" key="3">
    <source>
        <dbReference type="Proteomes" id="UP000526408"/>
    </source>
</evidence>
<evidence type="ECO:0000259" key="1">
    <source>
        <dbReference type="Pfam" id="PF12802"/>
    </source>
</evidence>
<gene>
    <name evidence="2" type="ORF">HCU73_08560</name>
</gene>
<protein>
    <submittedName>
        <fullName evidence="2">MarR family transcriptional regulator</fullName>
    </submittedName>
</protein>
<dbReference type="Pfam" id="PF12802">
    <property type="entry name" value="MarR_2"/>
    <property type="match status" value="1"/>
</dbReference>
<keyword evidence="3" id="KW-1185">Reference proteome</keyword>
<sequence length="154" mass="16902">MDKRDRDPVALLYEGVQLVRPLLRNITKRVEADLEGTGVSVGQRAILEALLGLSRATAPQLTRALDVKRQFVARELQDLHARGLVEQTGNPAHKTSAFYSLTPGSHALITAIRAREQAEFARFAAGYAREEIEAFHRIISALNAGMKTDTPVGD</sequence>
<dbReference type="InterPro" id="IPR036388">
    <property type="entry name" value="WH-like_DNA-bd_sf"/>
</dbReference>
<dbReference type="Gene3D" id="1.10.10.10">
    <property type="entry name" value="Winged helix-like DNA-binding domain superfamily/Winged helix DNA-binding domain"/>
    <property type="match status" value="1"/>
</dbReference>
<dbReference type="InterPro" id="IPR036390">
    <property type="entry name" value="WH_DNA-bd_sf"/>
</dbReference>
<name>A0A7X6JYM4_9RHOB</name>
<accession>A0A7X6JYM4</accession>
<proteinExistence type="predicted"/>
<dbReference type="SUPFAM" id="SSF46785">
    <property type="entry name" value="Winged helix' DNA-binding domain"/>
    <property type="match status" value="1"/>
</dbReference>
<dbReference type="EMBL" id="JAAZQQ010000002">
    <property type="protein sequence ID" value="NKX44639.1"/>
    <property type="molecule type" value="Genomic_DNA"/>
</dbReference>
<dbReference type="RefSeq" id="WP_168622999.1">
    <property type="nucleotide sequence ID" value="NZ_JAAZQQ010000002.1"/>
</dbReference>
<dbReference type="Proteomes" id="UP000526408">
    <property type="component" value="Unassembled WGS sequence"/>
</dbReference>
<dbReference type="InterPro" id="IPR000835">
    <property type="entry name" value="HTH_MarR-typ"/>
</dbReference>
<dbReference type="GO" id="GO:0003700">
    <property type="term" value="F:DNA-binding transcription factor activity"/>
    <property type="evidence" value="ECO:0007669"/>
    <property type="project" value="InterPro"/>
</dbReference>
<organism evidence="2 3">
    <name type="scientific">Roseicyclus persicicus</name>
    <dbReference type="NCBI Taxonomy" id="2650661"/>
    <lineage>
        <taxon>Bacteria</taxon>
        <taxon>Pseudomonadati</taxon>
        <taxon>Pseudomonadota</taxon>
        <taxon>Alphaproteobacteria</taxon>
        <taxon>Rhodobacterales</taxon>
        <taxon>Roseobacteraceae</taxon>
        <taxon>Roseicyclus</taxon>
    </lineage>
</organism>
<comment type="caution">
    <text evidence="2">The sequence shown here is derived from an EMBL/GenBank/DDBJ whole genome shotgun (WGS) entry which is preliminary data.</text>
</comment>
<evidence type="ECO:0000313" key="2">
    <source>
        <dbReference type="EMBL" id="NKX44639.1"/>
    </source>
</evidence>
<reference evidence="2 3" key="1">
    <citation type="submission" date="2020-04" db="EMBL/GenBank/DDBJ databases">
        <authorList>
            <person name="Yoon J."/>
        </authorList>
    </citation>
    <scope>NUCLEOTIDE SEQUENCE [LARGE SCALE GENOMIC DNA]</scope>
    <source>
        <strain evidence="2 3">KMU-115</strain>
    </source>
</reference>